<evidence type="ECO:0000313" key="2">
    <source>
        <dbReference type="Proteomes" id="UP001227268"/>
    </source>
</evidence>
<organism evidence="1 2">
    <name type="scientific">Naganishia friedmannii</name>
    <dbReference type="NCBI Taxonomy" id="89922"/>
    <lineage>
        <taxon>Eukaryota</taxon>
        <taxon>Fungi</taxon>
        <taxon>Dikarya</taxon>
        <taxon>Basidiomycota</taxon>
        <taxon>Agaricomycotina</taxon>
        <taxon>Tremellomycetes</taxon>
        <taxon>Filobasidiales</taxon>
        <taxon>Filobasidiaceae</taxon>
        <taxon>Naganishia</taxon>
    </lineage>
</organism>
<gene>
    <name evidence="1" type="ORF">QFC21_007272</name>
</gene>
<keyword evidence="2" id="KW-1185">Reference proteome</keyword>
<reference evidence="1" key="1">
    <citation type="submission" date="2023-04" db="EMBL/GenBank/DDBJ databases">
        <title>Draft Genome sequencing of Naganishia species isolated from polar environments using Oxford Nanopore Technology.</title>
        <authorList>
            <person name="Leo P."/>
            <person name="Venkateswaran K."/>
        </authorList>
    </citation>
    <scope>NUCLEOTIDE SEQUENCE</scope>
    <source>
        <strain evidence="1">MNA-CCFEE 5423</strain>
    </source>
</reference>
<protein>
    <submittedName>
        <fullName evidence="1">Uncharacterized protein</fullName>
    </submittedName>
</protein>
<name>A0ACC2UW50_9TREE</name>
<dbReference type="Proteomes" id="UP001227268">
    <property type="component" value="Unassembled WGS sequence"/>
</dbReference>
<dbReference type="EMBL" id="JASBWT010000057">
    <property type="protein sequence ID" value="KAJ9091283.1"/>
    <property type="molecule type" value="Genomic_DNA"/>
</dbReference>
<proteinExistence type="predicted"/>
<accession>A0ACC2UW50</accession>
<comment type="caution">
    <text evidence="1">The sequence shown here is derived from an EMBL/GenBank/DDBJ whole genome shotgun (WGS) entry which is preliminary data.</text>
</comment>
<evidence type="ECO:0000313" key="1">
    <source>
        <dbReference type="EMBL" id="KAJ9091283.1"/>
    </source>
</evidence>
<sequence>MPPILPKDQPAPRYREFQETASGATSDAESNLGIDNEEPTNPGKFEMSGPGLSTKAQVRKDGMIGVTFNDIMRKLPDLPPDYAAPVAEYGIDTSRPLRVPVLNIVIFIVGSRGDVQPYLAAGLELIRTYGHRVRIATHDIFELFVLEQAVHLEGKLNRQGNPLKENLEFFGIGGDPKGLMAYMVKIPHNPDPGMTPGMTSLRNGDIGRKQSMINENGAAFAADAIISNPPAFAHIHTAEALGIPLIMSFTRLLSLIPPGSGKAMPWSATTEFSHPLVEVEQSNTPSRLTNYLTFAMAATLTWQGLGRTINKFRKKQLGLDSISLASGASVLDRLKIPYLYCWDAELIPKPRDWMQNIDITGFLFLDSDPGYRPPDDLARFLDASRPSPVYIGFGSIVVDNPVALTRILLEAIRLSGVRALLSAGWSKMGEQDIPENVFLLGGSWGTPTFIPASSDVPHDWLFAEKRVSAVCIHGGAGTTAIALKNGLPVVVVPFFGDQPFWGAMIANRGAGPEPLPFKTLTAEKLAVALEFALSDKARAAAAEVGTSIRREVGPLHKGRVEGKAMNIEDAHLERIGWRGQFCAGFPCSSATVAYAVLVSKIALSFLSMRKLAIDTRFLGLETLPSLYGTKERRPRTKVKDARSGFVAGGKGLAFGFYDGITGMVLDPMKGAQSEGVVGFAKGFARASVNLTVQPAAGIFGLFSHPVKGIGKSISNSLRPELGEVVLQQPRYALGLQEVKLAEEATKQDLIRQFDQLAKTVRERKKMLKDEAKQWMREVEKIAARAQEVEEVVRQPSNVHQR</sequence>